<dbReference type="AlphaFoldDB" id="A0A840WI89"/>
<dbReference type="PIRSF" id="PIRSF028754">
    <property type="entry name" value="UCP028754"/>
    <property type="match status" value="1"/>
</dbReference>
<protein>
    <recommendedName>
        <fullName evidence="3">Carboxylate--amine ligase</fullName>
    </recommendedName>
</protein>
<dbReference type="Proteomes" id="UP000579647">
    <property type="component" value="Unassembled WGS sequence"/>
</dbReference>
<dbReference type="EMBL" id="JACHDO010000001">
    <property type="protein sequence ID" value="MBB5489788.1"/>
    <property type="molecule type" value="Genomic_DNA"/>
</dbReference>
<evidence type="ECO:0000313" key="1">
    <source>
        <dbReference type="EMBL" id="MBB5489788.1"/>
    </source>
</evidence>
<name>A0A840WI89_9ACTN</name>
<keyword evidence="2" id="KW-1185">Reference proteome</keyword>
<reference evidence="1 2" key="1">
    <citation type="submission" date="2020-08" db="EMBL/GenBank/DDBJ databases">
        <title>Sequencing the genomes of 1000 actinobacteria strains.</title>
        <authorList>
            <person name="Klenk H.-P."/>
        </authorList>
    </citation>
    <scope>NUCLEOTIDE SEQUENCE [LARGE SCALE GENOMIC DNA]</scope>
    <source>
        <strain evidence="1 2">DSM 44598</strain>
    </source>
</reference>
<dbReference type="InterPro" id="IPR038389">
    <property type="entry name" value="PSMG2_sf"/>
</dbReference>
<sequence length="279" mass="30572">MIQLDRELVEPVMVAAFEGWNDAGEAASLAVEHLSEKWGAKELCALAPDDYYDFQVTRPRMTVAEGQLNSMEWPTTRVRVVRPPGSRRDVVLVTGPEPNMRWRSYSADLLAIARELGVRRAVILGSLLADAPHTRPIPVTGMSSPLELGTRYGLEAATYSGPTGIVGVVHDVFSSVGVETVSLWAAIPHYVAQPPCPKATLALLSWVQDFLETEVPLGDLPEDSVSWEASVNDLTAEDEDIAAYVRGLEEAKDTVELPEASGDAIAQEFERYLRRRDDG</sequence>
<gene>
    <name evidence="1" type="ORF">HNR07_000925</name>
</gene>
<dbReference type="SUPFAM" id="SSF159659">
    <property type="entry name" value="Cgl1923-like"/>
    <property type="match status" value="1"/>
</dbReference>
<dbReference type="Gene3D" id="3.40.50.10900">
    <property type="entry name" value="PAC-like subunit"/>
    <property type="match status" value="1"/>
</dbReference>
<organism evidence="1 2">
    <name type="scientific">Nocardiopsis metallicus</name>
    <dbReference type="NCBI Taxonomy" id="179819"/>
    <lineage>
        <taxon>Bacteria</taxon>
        <taxon>Bacillati</taxon>
        <taxon>Actinomycetota</taxon>
        <taxon>Actinomycetes</taxon>
        <taxon>Streptosporangiales</taxon>
        <taxon>Nocardiopsidaceae</taxon>
        <taxon>Nocardiopsis</taxon>
    </lineage>
</organism>
<dbReference type="RefSeq" id="WP_184362337.1">
    <property type="nucleotide sequence ID" value="NZ_BAAAKM010000102.1"/>
</dbReference>
<comment type="caution">
    <text evidence="1">The sequence shown here is derived from an EMBL/GenBank/DDBJ whole genome shotgun (WGS) entry which is preliminary data.</text>
</comment>
<proteinExistence type="predicted"/>
<dbReference type="InterPro" id="IPR008492">
    <property type="entry name" value="Rv2714-like"/>
</dbReference>
<evidence type="ECO:0008006" key="3">
    <source>
        <dbReference type="Google" id="ProtNLM"/>
    </source>
</evidence>
<evidence type="ECO:0000313" key="2">
    <source>
        <dbReference type="Proteomes" id="UP000579647"/>
    </source>
</evidence>
<dbReference type="Pfam" id="PF09754">
    <property type="entry name" value="PAC2"/>
    <property type="match status" value="1"/>
</dbReference>
<dbReference type="InterPro" id="IPR019151">
    <property type="entry name" value="Proteasome_assmbl_chaperone_2"/>
</dbReference>
<accession>A0A840WI89</accession>